<dbReference type="Proteomes" id="UP000694865">
    <property type="component" value="Unplaced"/>
</dbReference>
<comment type="similarity">
    <text evidence="1">Belongs to the TTC36 family.</text>
</comment>
<sequence>MATTNDRAVLHSIFNPNLPLGNENVPGIDDVDDEEVIEEETEITKESKRLEICGVKSAESGDLNSALDYFSQAIEVAPLRASGYNNRAQGLRLKGDVQGAILDLDKAVELSGGKGKVACQAYTQRALIRRLEGQNELALEDFKSASSLGSEFARSQVIQLNPYAAMCNKMLSEVVTKLRNGEYLDS</sequence>
<dbReference type="PANTHER" id="PTHR21405:SF0">
    <property type="entry name" value="TETRATRICOPEPTIDE REPEAT PROTEIN 36"/>
    <property type="match status" value="1"/>
</dbReference>
<organism evidence="2 3">
    <name type="scientific">Saccoglossus kowalevskii</name>
    <name type="common">Acorn worm</name>
    <dbReference type="NCBI Taxonomy" id="10224"/>
    <lineage>
        <taxon>Eukaryota</taxon>
        <taxon>Metazoa</taxon>
        <taxon>Hemichordata</taxon>
        <taxon>Enteropneusta</taxon>
        <taxon>Harrimaniidae</taxon>
        <taxon>Saccoglossus</taxon>
    </lineage>
</organism>
<dbReference type="Gene3D" id="1.25.40.10">
    <property type="entry name" value="Tetratricopeptide repeat domain"/>
    <property type="match status" value="1"/>
</dbReference>
<dbReference type="SMART" id="SM00028">
    <property type="entry name" value="TPR"/>
    <property type="match status" value="3"/>
</dbReference>
<dbReference type="GeneID" id="100376924"/>
<accession>A0ABM0GQ14</accession>
<dbReference type="InterPro" id="IPR011990">
    <property type="entry name" value="TPR-like_helical_dom_sf"/>
</dbReference>
<proteinExistence type="inferred from homology"/>
<evidence type="ECO:0000313" key="2">
    <source>
        <dbReference type="Proteomes" id="UP000694865"/>
    </source>
</evidence>
<dbReference type="PANTHER" id="PTHR21405">
    <property type="entry name" value="CDNA SEQUENCE BC021608"/>
    <property type="match status" value="1"/>
</dbReference>
<evidence type="ECO:0000256" key="1">
    <source>
        <dbReference type="ARBA" id="ARBA00006995"/>
    </source>
</evidence>
<dbReference type="InterPro" id="IPR019734">
    <property type="entry name" value="TPR_rpt"/>
</dbReference>
<name>A0ABM0GQ14_SACKO</name>
<dbReference type="RefSeq" id="XP_002734804.1">
    <property type="nucleotide sequence ID" value="XM_002734758.2"/>
</dbReference>
<protein>
    <submittedName>
        <fullName evidence="3">Tetratricopeptide repeat protein 36-like isoform 1</fullName>
    </submittedName>
</protein>
<dbReference type="InterPro" id="IPR038906">
    <property type="entry name" value="TTC36"/>
</dbReference>
<evidence type="ECO:0000313" key="3">
    <source>
        <dbReference type="RefSeq" id="XP_002734804.1"/>
    </source>
</evidence>
<dbReference type="SUPFAM" id="SSF48452">
    <property type="entry name" value="TPR-like"/>
    <property type="match status" value="1"/>
</dbReference>
<reference evidence="3" key="1">
    <citation type="submission" date="2025-08" db="UniProtKB">
        <authorList>
            <consortium name="RefSeq"/>
        </authorList>
    </citation>
    <scope>IDENTIFICATION</scope>
    <source>
        <tissue evidence="3">Testes</tissue>
    </source>
</reference>
<gene>
    <name evidence="3" type="primary">LOC100376924</name>
</gene>
<keyword evidence="2" id="KW-1185">Reference proteome</keyword>